<dbReference type="Gene3D" id="4.10.1110.10">
    <property type="entry name" value="AN1-like Zinc finger"/>
    <property type="match status" value="2"/>
</dbReference>
<dbReference type="GO" id="GO:0008270">
    <property type="term" value="F:zinc ion binding"/>
    <property type="evidence" value="ECO:0007669"/>
    <property type="project" value="UniProtKB-KW"/>
</dbReference>
<evidence type="ECO:0000256" key="6">
    <source>
        <dbReference type="SAM" id="MobiDB-lite"/>
    </source>
</evidence>
<dbReference type="InterPro" id="IPR000058">
    <property type="entry name" value="Znf_AN1"/>
</dbReference>
<proteinExistence type="evidence at transcript level"/>
<evidence type="ECO:0000256" key="1">
    <source>
        <dbReference type="ARBA" id="ARBA00022723"/>
    </source>
</evidence>
<evidence type="ECO:0000256" key="2">
    <source>
        <dbReference type="ARBA" id="ARBA00022737"/>
    </source>
</evidence>
<reference evidence="8" key="1">
    <citation type="journal article" date="2016" name="PLoS Negl. Trop. Dis.">
        <title>A Deep Insight into the Sialome of Rhodnius neglectus, a Vector of Chagas Disease.</title>
        <authorList>
            <person name="Santiago P.B."/>
            <person name="Assumpcao T.C."/>
            <person name="Araujo C.N."/>
            <person name="Bastos I.M."/>
            <person name="Neves D."/>
            <person name="Silva I.G."/>
            <person name="Charneau S."/>
            <person name="Queiroz R.M."/>
            <person name="Raiol T."/>
            <person name="Oliveira J.V."/>
            <person name="Sousa M.V."/>
            <person name="Calvo E."/>
            <person name="Ribeiro J.M."/>
            <person name="Santana J.M."/>
        </authorList>
    </citation>
    <scope>NUCLEOTIDE SEQUENCE</scope>
    <source>
        <tissue evidence="8">Salivary glands</tissue>
    </source>
</reference>
<sequence length="222" mass="24328">MEFPELGKHCSFNICNRLDFLPLKCDACQNIFCYEHIRYETHKCAAGCLKDVQVPVCPLCNKPVSSSRGQRPDIAVGHHIDNDCQSDPAVGCRQVFKHRCALKGCKRKEVVPIKCNDCNFNYCVTHRHSTDHNCAGINKSSQSQTATKRLPVTTVSTLRPCQVSDIQGSMDEDEALAHAIALSLADADDQLGAARPQLSSHSQQANATQSPTRSTNASCNLS</sequence>
<dbReference type="SMART" id="SM00154">
    <property type="entry name" value="ZnF_AN1"/>
    <property type="match status" value="2"/>
</dbReference>
<evidence type="ECO:0000256" key="4">
    <source>
        <dbReference type="ARBA" id="ARBA00022833"/>
    </source>
</evidence>
<dbReference type="GO" id="GO:0005783">
    <property type="term" value="C:endoplasmic reticulum"/>
    <property type="evidence" value="ECO:0007669"/>
    <property type="project" value="TreeGrafter"/>
</dbReference>
<keyword evidence="2" id="KW-0677">Repeat</keyword>
<keyword evidence="3 5" id="KW-0863">Zinc-finger</keyword>
<dbReference type="PROSITE" id="PS51039">
    <property type="entry name" value="ZF_AN1"/>
    <property type="match status" value="2"/>
</dbReference>
<dbReference type="PANTHER" id="PTHR14677:SF20">
    <property type="entry name" value="ZINC FINGER AN1-TYPE CONTAINING 2A-RELATED"/>
    <property type="match status" value="1"/>
</dbReference>
<dbReference type="Pfam" id="PF25403">
    <property type="entry name" value="zf-C2H2_ZFAND2"/>
    <property type="match status" value="1"/>
</dbReference>
<keyword evidence="4" id="KW-0862">Zinc</keyword>
<dbReference type="InterPro" id="IPR057357">
    <property type="entry name" value="Znf-C2H2_ZFAND2A/B"/>
</dbReference>
<dbReference type="InterPro" id="IPR035896">
    <property type="entry name" value="AN1-like_Znf"/>
</dbReference>
<dbReference type="AlphaFoldDB" id="A0A0P4VIZ5"/>
<organism evidence="8">
    <name type="scientific">Rhodnius neglectus</name>
    <dbReference type="NCBI Taxonomy" id="72488"/>
    <lineage>
        <taxon>Eukaryota</taxon>
        <taxon>Metazoa</taxon>
        <taxon>Ecdysozoa</taxon>
        <taxon>Arthropoda</taxon>
        <taxon>Hexapoda</taxon>
        <taxon>Insecta</taxon>
        <taxon>Pterygota</taxon>
        <taxon>Neoptera</taxon>
        <taxon>Paraneoptera</taxon>
        <taxon>Hemiptera</taxon>
        <taxon>Heteroptera</taxon>
        <taxon>Panheteroptera</taxon>
        <taxon>Cimicomorpha</taxon>
        <taxon>Reduviidae</taxon>
        <taxon>Triatominae</taxon>
        <taxon>Rhodnius</taxon>
    </lineage>
</organism>
<feature type="domain" description="AN1-type" evidence="7">
    <location>
        <begin position="94"/>
        <end position="142"/>
    </location>
</feature>
<evidence type="ECO:0000256" key="5">
    <source>
        <dbReference type="PROSITE-ProRule" id="PRU00449"/>
    </source>
</evidence>
<dbReference type="Pfam" id="PF01428">
    <property type="entry name" value="zf-AN1"/>
    <property type="match status" value="2"/>
</dbReference>
<evidence type="ECO:0000313" key="8">
    <source>
        <dbReference type="EMBL" id="JAI54051.1"/>
    </source>
</evidence>
<dbReference type="GO" id="GO:0045047">
    <property type="term" value="P:protein targeting to ER"/>
    <property type="evidence" value="ECO:0007669"/>
    <property type="project" value="TreeGrafter"/>
</dbReference>
<protein>
    <submittedName>
        <fullName evidence="8">Putative zinc finger an1 type protein</fullName>
    </submittedName>
</protein>
<evidence type="ECO:0000259" key="7">
    <source>
        <dbReference type="PROSITE" id="PS51039"/>
    </source>
</evidence>
<keyword evidence="1" id="KW-0479">Metal-binding</keyword>
<dbReference type="FunFam" id="4.10.1110.10:FF:000003">
    <property type="entry name" value="AN1-type zinc finger protein 2B isoform X1"/>
    <property type="match status" value="1"/>
</dbReference>
<evidence type="ECO:0000256" key="3">
    <source>
        <dbReference type="ARBA" id="ARBA00022771"/>
    </source>
</evidence>
<dbReference type="PANTHER" id="PTHR14677">
    <property type="entry name" value="ARSENITE INDUCUBLE RNA ASSOCIATED PROTEIN AIP-1-RELATED"/>
    <property type="match status" value="1"/>
</dbReference>
<dbReference type="GO" id="GO:0043161">
    <property type="term" value="P:proteasome-mediated ubiquitin-dependent protein catabolic process"/>
    <property type="evidence" value="ECO:0007669"/>
    <property type="project" value="TreeGrafter"/>
</dbReference>
<feature type="domain" description="AN1-type" evidence="7">
    <location>
        <begin position="4"/>
        <end position="52"/>
    </location>
</feature>
<feature type="compositionally biased region" description="Polar residues" evidence="6">
    <location>
        <begin position="197"/>
        <end position="222"/>
    </location>
</feature>
<accession>A0A0P4VIZ5</accession>
<name>A0A0P4VIZ5_9HEMI</name>
<feature type="region of interest" description="Disordered" evidence="6">
    <location>
        <begin position="194"/>
        <end position="222"/>
    </location>
</feature>
<dbReference type="SUPFAM" id="SSF118310">
    <property type="entry name" value="AN1-like Zinc finger"/>
    <property type="match status" value="2"/>
</dbReference>
<dbReference type="EMBL" id="GDKW01002544">
    <property type="protein sequence ID" value="JAI54051.1"/>
    <property type="molecule type" value="mRNA"/>
</dbReference>